<dbReference type="InterPro" id="IPR036728">
    <property type="entry name" value="PBP_GOBP_sf"/>
</dbReference>
<dbReference type="GO" id="GO:0005549">
    <property type="term" value="F:odorant binding"/>
    <property type="evidence" value="ECO:0007669"/>
    <property type="project" value="InterPro"/>
</dbReference>
<dbReference type="EMBL" id="JABDTM020022489">
    <property type="protein sequence ID" value="KAH0815860.1"/>
    <property type="molecule type" value="Genomic_DNA"/>
</dbReference>
<evidence type="ECO:0000313" key="7">
    <source>
        <dbReference type="Proteomes" id="UP000719412"/>
    </source>
</evidence>
<dbReference type="Pfam" id="PF01395">
    <property type="entry name" value="PBP_GOBP"/>
    <property type="match status" value="1"/>
</dbReference>
<keyword evidence="4" id="KW-1015">Disulfide bond</keyword>
<keyword evidence="3 5" id="KW-0732">Signal</keyword>
<evidence type="ECO:0000256" key="5">
    <source>
        <dbReference type="SAM" id="SignalP"/>
    </source>
</evidence>
<keyword evidence="7" id="KW-1185">Reference proteome</keyword>
<feature type="chain" id="PRO_5035220860" evidence="5">
    <location>
        <begin position="17"/>
        <end position="159"/>
    </location>
</feature>
<dbReference type="GO" id="GO:0005615">
    <property type="term" value="C:extracellular space"/>
    <property type="evidence" value="ECO:0007669"/>
    <property type="project" value="TreeGrafter"/>
</dbReference>
<comment type="caution">
    <text evidence="6">The sequence shown here is derived from an EMBL/GenBank/DDBJ whole genome shotgun (WGS) entry which is preliminary data.</text>
</comment>
<name>A0A8J6HBN7_TENMO</name>
<dbReference type="AlphaFoldDB" id="A0A8J6HBN7"/>
<evidence type="ECO:0000313" key="6">
    <source>
        <dbReference type="EMBL" id="KAH0815860.1"/>
    </source>
</evidence>
<dbReference type="PANTHER" id="PTHR11857:SF42">
    <property type="entry name" value="GENERAL ODORANT-BINDING PROTEIN 19D-RELATED"/>
    <property type="match status" value="1"/>
</dbReference>
<dbReference type="FunFam" id="1.10.238.20:FF:000006">
    <property type="entry name" value="Odorant binding protein 15"/>
    <property type="match status" value="1"/>
</dbReference>
<comment type="subcellular location">
    <subcellularLocation>
        <location evidence="1">Secreted</location>
    </subcellularLocation>
</comment>
<dbReference type="GO" id="GO:0007608">
    <property type="term" value="P:sensory perception of smell"/>
    <property type="evidence" value="ECO:0007669"/>
    <property type="project" value="TreeGrafter"/>
</dbReference>
<gene>
    <name evidence="6" type="ORF">GEV33_006930</name>
</gene>
<dbReference type="Proteomes" id="UP000719412">
    <property type="component" value="Unassembled WGS sequence"/>
</dbReference>
<protein>
    <submittedName>
        <fullName evidence="6">Uncharacterized protein</fullName>
    </submittedName>
</protein>
<accession>A0A8J6HBN7</accession>
<dbReference type="SMART" id="SM00708">
    <property type="entry name" value="PhBP"/>
    <property type="match status" value="1"/>
</dbReference>
<dbReference type="PANTHER" id="PTHR11857">
    <property type="entry name" value="ODORANT BINDING PROTEIN-RELATED"/>
    <property type="match status" value="1"/>
</dbReference>
<organism evidence="6 7">
    <name type="scientific">Tenebrio molitor</name>
    <name type="common">Yellow mealworm beetle</name>
    <dbReference type="NCBI Taxonomy" id="7067"/>
    <lineage>
        <taxon>Eukaryota</taxon>
        <taxon>Metazoa</taxon>
        <taxon>Ecdysozoa</taxon>
        <taxon>Arthropoda</taxon>
        <taxon>Hexapoda</taxon>
        <taxon>Insecta</taxon>
        <taxon>Pterygota</taxon>
        <taxon>Neoptera</taxon>
        <taxon>Endopterygota</taxon>
        <taxon>Coleoptera</taxon>
        <taxon>Polyphaga</taxon>
        <taxon>Cucujiformia</taxon>
        <taxon>Tenebrionidae</taxon>
        <taxon>Tenebrio</taxon>
    </lineage>
</organism>
<evidence type="ECO:0000256" key="3">
    <source>
        <dbReference type="ARBA" id="ARBA00022729"/>
    </source>
</evidence>
<dbReference type="Gene3D" id="1.10.238.20">
    <property type="entry name" value="Pheromone/general odorant binding protein domain"/>
    <property type="match status" value="1"/>
</dbReference>
<dbReference type="CDD" id="cd23992">
    <property type="entry name" value="PBP_GOBP"/>
    <property type="match status" value="1"/>
</dbReference>
<reference evidence="6" key="2">
    <citation type="submission" date="2021-08" db="EMBL/GenBank/DDBJ databases">
        <authorList>
            <person name="Eriksson T."/>
        </authorList>
    </citation>
    <scope>NUCLEOTIDE SEQUENCE</scope>
    <source>
        <strain evidence="6">Stoneville</strain>
        <tissue evidence="6">Whole head</tissue>
    </source>
</reference>
<dbReference type="InterPro" id="IPR006170">
    <property type="entry name" value="PBP/GOBP"/>
</dbReference>
<keyword evidence="2" id="KW-0964">Secreted</keyword>
<feature type="signal peptide" evidence="5">
    <location>
        <begin position="1"/>
        <end position="16"/>
    </location>
</feature>
<reference evidence="6" key="1">
    <citation type="journal article" date="2020" name="J Insects Food Feed">
        <title>The yellow mealworm (Tenebrio molitor) genome: a resource for the emerging insects as food and feed industry.</title>
        <authorList>
            <person name="Eriksson T."/>
            <person name="Andere A."/>
            <person name="Kelstrup H."/>
            <person name="Emery V."/>
            <person name="Picard C."/>
        </authorList>
    </citation>
    <scope>NUCLEOTIDE SEQUENCE</scope>
    <source>
        <strain evidence="6">Stoneville</strain>
        <tissue evidence="6">Whole head</tissue>
    </source>
</reference>
<dbReference type="SUPFAM" id="SSF47565">
    <property type="entry name" value="Insect pheromone/odorant-binding proteins"/>
    <property type="match status" value="1"/>
</dbReference>
<evidence type="ECO:0000256" key="2">
    <source>
        <dbReference type="ARBA" id="ARBA00022525"/>
    </source>
</evidence>
<evidence type="ECO:0000256" key="1">
    <source>
        <dbReference type="ARBA" id="ARBA00004613"/>
    </source>
</evidence>
<evidence type="ECO:0000256" key="4">
    <source>
        <dbReference type="ARBA" id="ARBA00023157"/>
    </source>
</evidence>
<proteinExistence type="predicted"/>
<sequence>MKFLLVLAALVVSAVAIDEAFLEECRSKVKKIVEDCVAEEKASESDYQQIMSMNVPESHEGKCVYFCAHKRLNMQNDDGSINKEGAMATFEIIKDMDSEFHDKVIEVYHRCLPTPVDSDPCMYSVSLYNCFMKEAQAVSFAKREYTSSSLNKNLHFWPG</sequence>